<dbReference type="EMBL" id="MZ616364">
    <property type="protein sequence ID" value="QYC51536.1"/>
    <property type="molecule type" value="Genomic_DNA"/>
</dbReference>
<keyword evidence="2" id="KW-1185">Reference proteome</keyword>
<gene>
    <name evidence="1" type="ORF">key_045</name>
</gene>
<reference evidence="2" key="1">
    <citation type="journal article" date="2023" name="Virus Res">
        <title>Broad-host-range lytic Erwinia phage Key with exopolysaccharide degrading activity.</title>
        <authorList>
            <person name="Zlatohurska M."/>
            <person name="Gorb T."/>
            <person name="Romaniuk L."/>
            <person name="Shenderovska N."/>
            <person name="Faidiuk Y."/>
            <person name="Zhuminska G."/>
            <person name="Hubar Y."/>
            <person name="Hubar O."/>
            <person name="Kropinski A.M."/>
            <person name="Kushkina A."/>
            <person name="Tovkach F."/>
        </authorList>
    </citation>
    <scope>NUCLEOTIDE SEQUENCE [LARGE SCALE GENOMIC DNA]</scope>
</reference>
<evidence type="ECO:0000313" key="2">
    <source>
        <dbReference type="Proteomes" id="UP001215551"/>
    </source>
</evidence>
<evidence type="ECO:0008006" key="3">
    <source>
        <dbReference type="Google" id="ProtNLM"/>
    </source>
</evidence>
<accession>A0AAE8BE37</accession>
<sequence>MYNCFINLEKETIMAPRSRVKSHQISDEKFKEAIQWLEDGKTKKGACEILGVSSNPTMERLIQEWKDEQATSAEMRKKKRGTLMTDLERANIVESYMQGDSLDEIAKRMYRSTAMVKAELERIGANLKYSEKLDESRPLELYPPMLPEAVVADSFEPGELVWVAAYQCIGEVIKLVQEDVYRIFLLSEAKQHYVHQYSWDLGCMKNFEKIGVNVSALGRKWPKEESYPILNDALEKALKLNKEQKSRRGSSD</sequence>
<protein>
    <recommendedName>
        <fullName evidence="3">D2 protein</fullName>
    </recommendedName>
</protein>
<evidence type="ECO:0000313" key="1">
    <source>
        <dbReference type="EMBL" id="QYC51536.1"/>
    </source>
</evidence>
<organism evidence="1 2">
    <name type="scientific">Erwinia phage KEY</name>
    <dbReference type="NCBI Taxonomy" id="2821255"/>
    <lineage>
        <taxon>Viruses</taxon>
        <taxon>Duplodnaviria</taxon>
        <taxon>Heunggongvirae</taxon>
        <taxon>Uroviricota</taxon>
        <taxon>Caudoviricetes</taxon>
        <taxon>Demerecviridae</taxon>
        <taxon>Keyvirus</taxon>
        <taxon>Keyvirus key</taxon>
    </lineage>
</organism>
<proteinExistence type="predicted"/>
<dbReference type="Proteomes" id="UP001215551">
    <property type="component" value="Segment"/>
</dbReference>
<name>A0AAE8BE37_9CAUD</name>